<dbReference type="GO" id="GO:0005737">
    <property type="term" value="C:cytoplasm"/>
    <property type="evidence" value="ECO:0007669"/>
    <property type="project" value="TreeGrafter"/>
</dbReference>
<dbReference type="CDD" id="cd07920">
    <property type="entry name" value="Pumilio"/>
    <property type="match status" value="1"/>
</dbReference>
<feature type="repeat" description="Pumilio" evidence="4">
    <location>
        <begin position="265"/>
        <end position="301"/>
    </location>
</feature>
<proteinExistence type="predicted"/>
<dbReference type="SUPFAM" id="SSF48371">
    <property type="entry name" value="ARM repeat"/>
    <property type="match status" value="1"/>
</dbReference>
<evidence type="ECO:0000259" key="5">
    <source>
        <dbReference type="PROSITE" id="PS50303"/>
    </source>
</evidence>
<dbReference type="PANTHER" id="PTHR12537:SF119">
    <property type="entry name" value="PUMILIO HOMOLOG 6, CHLOROPLASTIC"/>
    <property type="match status" value="1"/>
</dbReference>
<organism evidence="6 7">
    <name type="scientific">Nepenthes gracilis</name>
    <name type="common">Slender pitcher plant</name>
    <dbReference type="NCBI Taxonomy" id="150966"/>
    <lineage>
        <taxon>Eukaryota</taxon>
        <taxon>Viridiplantae</taxon>
        <taxon>Streptophyta</taxon>
        <taxon>Embryophyta</taxon>
        <taxon>Tracheophyta</taxon>
        <taxon>Spermatophyta</taxon>
        <taxon>Magnoliopsida</taxon>
        <taxon>eudicotyledons</taxon>
        <taxon>Gunneridae</taxon>
        <taxon>Pentapetalae</taxon>
        <taxon>Caryophyllales</taxon>
        <taxon>Nepenthaceae</taxon>
        <taxon>Nepenthes</taxon>
    </lineage>
</organism>
<dbReference type="GO" id="GO:0006417">
    <property type="term" value="P:regulation of translation"/>
    <property type="evidence" value="ECO:0007669"/>
    <property type="project" value="UniProtKB-KW"/>
</dbReference>
<evidence type="ECO:0000256" key="2">
    <source>
        <dbReference type="ARBA" id="ARBA00022845"/>
    </source>
</evidence>
<accession>A0AAD3SVM4</accession>
<keyword evidence="7" id="KW-1185">Reference proteome</keyword>
<sequence length="524" mass="57295">MATGSTIRMVDASGKWPSHKEGANYASSSASMVVDAALLGQGNNYYSGRDTIPSQSGSASPSMDGSLSAIGNLMQSSAIDADIVSNAMASNISLEYITSPSDAGPSAASALRLLSHDGLGAALAPLRKEEENRISSNLENKTLVSNDSNFTNTQSGISSSNASKLMTDVFGNDVIQKFFWYGTPEQRKKLANQLAGQILSFSLQTSGCRVIQKALEAIELDQKAKIICELDGHVMRCVCDQNGNHVIQKCIESLPAGKMDFIISAFRSQVATLAMHPYGCRVIQRILECCTDELQSQFIVDEILESVCTLVQDQYGNYVAQRGNSQLRSQIIRKLSGQVVQMSQHKFDSYVVKKCLEYGDTVERELVIGEIVGINEIYDDLLMSVETCAENQRDCLLGHVRVHLHALKKYTYGKHIIARFEKLFAEGPGVFSDEFAWVSSEFKPYTAYGRTASSSHCDNKSLKMPIAVGSMTLPVFRKPSIGTVMMAKRRSQTLPKRSVRVLDLDKALLYHPTTADANCQDLGS</sequence>
<dbReference type="InterPro" id="IPR001313">
    <property type="entry name" value="Pumilio_RNA-bd_rpt"/>
</dbReference>
<feature type="repeat" description="Pumilio" evidence="4">
    <location>
        <begin position="229"/>
        <end position="264"/>
    </location>
</feature>
<dbReference type="Pfam" id="PF00806">
    <property type="entry name" value="PUF"/>
    <property type="match status" value="6"/>
</dbReference>
<reference evidence="6" key="1">
    <citation type="submission" date="2023-05" db="EMBL/GenBank/DDBJ databases">
        <title>Nepenthes gracilis genome sequencing.</title>
        <authorList>
            <person name="Fukushima K."/>
        </authorList>
    </citation>
    <scope>NUCLEOTIDE SEQUENCE</scope>
    <source>
        <strain evidence="6">SING2019-196</strain>
    </source>
</reference>
<keyword evidence="2" id="KW-0810">Translation regulation</keyword>
<dbReference type="InterPro" id="IPR033712">
    <property type="entry name" value="Pumilio_RNA-bd"/>
</dbReference>
<dbReference type="EMBL" id="BSYO01000018">
    <property type="protein sequence ID" value="GMH17950.1"/>
    <property type="molecule type" value="Genomic_DNA"/>
</dbReference>
<keyword evidence="1" id="KW-0677">Repeat</keyword>
<feature type="repeat" description="Pumilio" evidence="4">
    <location>
        <begin position="156"/>
        <end position="192"/>
    </location>
</feature>
<dbReference type="GO" id="GO:0003729">
    <property type="term" value="F:mRNA binding"/>
    <property type="evidence" value="ECO:0007669"/>
    <property type="project" value="TreeGrafter"/>
</dbReference>
<dbReference type="InterPro" id="IPR033133">
    <property type="entry name" value="PUM-HD"/>
</dbReference>
<dbReference type="PROSITE" id="PS50302">
    <property type="entry name" value="PUM"/>
    <property type="match status" value="5"/>
</dbReference>
<dbReference type="AlphaFoldDB" id="A0AAD3SVM4"/>
<protein>
    <recommendedName>
        <fullName evidence="5">PUM-HD domain-containing protein</fullName>
    </recommendedName>
</protein>
<dbReference type="InterPro" id="IPR011989">
    <property type="entry name" value="ARM-like"/>
</dbReference>
<evidence type="ECO:0000313" key="7">
    <source>
        <dbReference type="Proteomes" id="UP001279734"/>
    </source>
</evidence>
<name>A0AAD3SVM4_NEPGR</name>
<evidence type="ECO:0000256" key="3">
    <source>
        <dbReference type="ARBA" id="ARBA00022884"/>
    </source>
</evidence>
<evidence type="ECO:0000256" key="4">
    <source>
        <dbReference type="PROSITE-ProRule" id="PRU00317"/>
    </source>
</evidence>
<dbReference type="Proteomes" id="UP001279734">
    <property type="component" value="Unassembled WGS sequence"/>
</dbReference>
<evidence type="ECO:0000256" key="1">
    <source>
        <dbReference type="ARBA" id="ARBA00022737"/>
    </source>
</evidence>
<dbReference type="PROSITE" id="PS50303">
    <property type="entry name" value="PUM_HD"/>
    <property type="match status" value="1"/>
</dbReference>
<feature type="repeat" description="Pumilio" evidence="4">
    <location>
        <begin position="334"/>
        <end position="369"/>
    </location>
</feature>
<dbReference type="PANTHER" id="PTHR12537">
    <property type="entry name" value="RNA BINDING PROTEIN PUMILIO-RELATED"/>
    <property type="match status" value="1"/>
</dbReference>
<feature type="domain" description="PUM-HD" evidence="5">
    <location>
        <begin position="92"/>
        <end position="466"/>
    </location>
</feature>
<comment type="caution">
    <text evidence="6">The sequence shown here is derived from an EMBL/GenBank/DDBJ whole genome shotgun (WGS) entry which is preliminary data.</text>
</comment>
<dbReference type="InterPro" id="IPR016024">
    <property type="entry name" value="ARM-type_fold"/>
</dbReference>
<dbReference type="SMART" id="SM00025">
    <property type="entry name" value="Pumilio"/>
    <property type="match status" value="6"/>
</dbReference>
<feature type="repeat" description="Pumilio" evidence="4">
    <location>
        <begin position="193"/>
        <end position="228"/>
    </location>
</feature>
<evidence type="ECO:0000313" key="6">
    <source>
        <dbReference type="EMBL" id="GMH17950.1"/>
    </source>
</evidence>
<keyword evidence="3" id="KW-0694">RNA-binding</keyword>
<gene>
    <name evidence="6" type="ORF">Nepgr_019791</name>
</gene>
<dbReference type="Gene3D" id="1.25.10.10">
    <property type="entry name" value="Leucine-rich Repeat Variant"/>
    <property type="match status" value="1"/>
</dbReference>